<keyword evidence="3" id="KW-1185">Reference proteome</keyword>
<dbReference type="PANTHER" id="PTHR40055:SF1">
    <property type="entry name" value="TRANSCRIPTIONAL REGULATOR YGIV-RELATED"/>
    <property type="match status" value="1"/>
</dbReference>
<dbReference type="SMART" id="SM00871">
    <property type="entry name" value="AraC_E_bind"/>
    <property type="match status" value="1"/>
</dbReference>
<dbReference type="InterPro" id="IPR050908">
    <property type="entry name" value="SmbC-like"/>
</dbReference>
<dbReference type="PANTHER" id="PTHR40055">
    <property type="entry name" value="TRANSCRIPTIONAL REGULATOR YGIV-RELATED"/>
    <property type="match status" value="1"/>
</dbReference>
<dbReference type="Proteomes" id="UP001501577">
    <property type="component" value="Unassembled WGS sequence"/>
</dbReference>
<dbReference type="RefSeq" id="WP_068710291.1">
    <property type="nucleotide sequence ID" value="NZ_BAAAXQ010000044.1"/>
</dbReference>
<dbReference type="InterPro" id="IPR011256">
    <property type="entry name" value="Reg_factor_effector_dom_sf"/>
</dbReference>
<accession>A0ABN3Y5C0</accession>
<dbReference type="InterPro" id="IPR010499">
    <property type="entry name" value="AraC_E-bd"/>
</dbReference>
<dbReference type="Pfam" id="PF06445">
    <property type="entry name" value="GyrI-like"/>
    <property type="match status" value="1"/>
</dbReference>
<organism evidence="2 3">
    <name type="scientific">Tetragenococcus solitarius</name>
    <dbReference type="NCBI Taxonomy" id="71453"/>
    <lineage>
        <taxon>Bacteria</taxon>
        <taxon>Bacillati</taxon>
        <taxon>Bacillota</taxon>
        <taxon>Bacilli</taxon>
        <taxon>Lactobacillales</taxon>
        <taxon>Enterococcaceae</taxon>
        <taxon>Tetragenococcus</taxon>
    </lineage>
</organism>
<dbReference type="Gene3D" id="3.20.80.10">
    <property type="entry name" value="Regulatory factor, effector binding domain"/>
    <property type="match status" value="1"/>
</dbReference>
<evidence type="ECO:0000313" key="2">
    <source>
        <dbReference type="EMBL" id="GAA3018695.1"/>
    </source>
</evidence>
<dbReference type="SUPFAM" id="SSF55136">
    <property type="entry name" value="Probable bacterial effector-binding domain"/>
    <property type="match status" value="1"/>
</dbReference>
<feature type="domain" description="AraC effector-binding" evidence="1">
    <location>
        <begin position="1"/>
        <end position="152"/>
    </location>
</feature>
<evidence type="ECO:0000313" key="3">
    <source>
        <dbReference type="Proteomes" id="UP001501577"/>
    </source>
</evidence>
<dbReference type="EMBL" id="BAAAXQ010000044">
    <property type="protein sequence ID" value="GAA3018695.1"/>
    <property type="molecule type" value="Genomic_DNA"/>
</dbReference>
<protein>
    <submittedName>
        <fullName evidence="2">GyrI-like domain-containing protein</fullName>
    </submittedName>
</protein>
<reference evidence="2 3" key="1">
    <citation type="journal article" date="2019" name="Int. J. Syst. Evol. Microbiol.">
        <title>The Global Catalogue of Microorganisms (GCM) 10K type strain sequencing project: providing services to taxonomists for standard genome sequencing and annotation.</title>
        <authorList>
            <consortium name="The Broad Institute Genomics Platform"/>
            <consortium name="The Broad Institute Genome Sequencing Center for Infectious Disease"/>
            <person name="Wu L."/>
            <person name="Ma J."/>
        </authorList>
    </citation>
    <scope>NUCLEOTIDE SEQUENCE [LARGE SCALE GENOMIC DNA]</scope>
    <source>
        <strain evidence="2 3">JCM 8736</strain>
    </source>
</reference>
<comment type="caution">
    <text evidence="2">The sequence shown here is derived from an EMBL/GenBank/DDBJ whole genome shotgun (WGS) entry which is preliminary data.</text>
</comment>
<name>A0ABN3Y5C0_9ENTE</name>
<proteinExistence type="predicted"/>
<dbReference type="InterPro" id="IPR029442">
    <property type="entry name" value="GyrI-like"/>
</dbReference>
<gene>
    <name evidence="2" type="ORF">GCM10019998_13950</name>
</gene>
<evidence type="ECO:0000259" key="1">
    <source>
        <dbReference type="SMART" id="SM00871"/>
    </source>
</evidence>
<sequence length="152" mass="17720">MNYKIEILDNYKMVYVRNVGEYGSSVNFQMMKNFKKWVSHNHLEEVKKTKGIIGIARDNPQLTPAEQCRYDLMLFTDKDFSQDSQVNMGDFEGGKYAVFTVTHTTEAVDLFWKNIDKTISQNDLTIVNAPILERYKEEEGEDKVCEFLVPMK</sequence>